<dbReference type="GO" id="GO:0016042">
    <property type="term" value="P:lipid catabolic process"/>
    <property type="evidence" value="ECO:0007669"/>
    <property type="project" value="UniProtKB-KW"/>
</dbReference>
<evidence type="ECO:0000256" key="8">
    <source>
        <dbReference type="SAM" id="SignalP"/>
    </source>
</evidence>
<dbReference type="Pfam" id="PF00657">
    <property type="entry name" value="Lipase_GDSL"/>
    <property type="match status" value="1"/>
</dbReference>
<evidence type="ECO:0000256" key="2">
    <source>
        <dbReference type="ARBA" id="ARBA00008668"/>
    </source>
</evidence>
<dbReference type="Gene3D" id="3.40.50.1110">
    <property type="entry name" value="SGNH hydrolase"/>
    <property type="match status" value="1"/>
</dbReference>
<keyword evidence="5" id="KW-0378">Hydrolase</keyword>
<dbReference type="GO" id="GO:0005576">
    <property type="term" value="C:extracellular region"/>
    <property type="evidence" value="ECO:0007669"/>
    <property type="project" value="UniProtKB-SubCell"/>
</dbReference>
<sequence>MFRIIISLLVFILTFKVMVVQCVPRVPCYFIFGDSLSDVGNNNALNTKAKANYPPYGIDFPGGIPTGRFSNGLNFVDRISQLLGFEEFIPPFSTARGPEILKGVNYASGAAGIRAETGKHLGDCISMDRQLLNHLNTVTKFKLIGKGPMLKKCLYTVNIGNNDYINNYFLPQYYSSSYVYNSDQFAQVLIRQYARQLKKLYRYGARKVAIFGVGLIGCTLAEISMHGTNGSLCVDNIDKAAHLFNQKLIALVDNLNSKLIGAQFTYINTASNNTGSAIVDNTCCKVRDDYQCQEFKEPCGERGSYIFWDGFHTTEIANIATAEGYQLSGSELGDRRDPNVLGTTRSQKHYTVQIPRKSDRYLLRNLKRSRTNGIFARVRPITRTMVIESQDLLLSIVLVFESASCNTPC</sequence>
<dbReference type="CDD" id="cd01837">
    <property type="entry name" value="SGNH_plant_lipase_like"/>
    <property type="match status" value="1"/>
</dbReference>
<evidence type="ECO:0000256" key="5">
    <source>
        <dbReference type="ARBA" id="ARBA00022801"/>
    </source>
</evidence>
<evidence type="ECO:0000256" key="6">
    <source>
        <dbReference type="ARBA" id="ARBA00022963"/>
    </source>
</evidence>
<comment type="caution">
    <text evidence="9">The sequence shown here is derived from an EMBL/GenBank/DDBJ whole genome shotgun (WGS) entry which is preliminary data.</text>
</comment>
<keyword evidence="10" id="KW-1185">Reference proteome</keyword>
<dbReference type="AlphaFoldDB" id="A0AAW1J239"/>
<dbReference type="InterPro" id="IPR035669">
    <property type="entry name" value="SGNH_plant_lipase-like"/>
</dbReference>
<dbReference type="InterPro" id="IPR001087">
    <property type="entry name" value="GDSL"/>
</dbReference>
<evidence type="ECO:0000256" key="3">
    <source>
        <dbReference type="ARBA" id="ARBA00022525"/>
    </source>
</evidence>
<evidence type="ECO:0000256" key="4">
    <source>
        <dbReference type="ARBA" id="ARBA00022729"/>
    </source>
</evidence>
<feature type="signal peptide" evidence="8">
    <location>
        <begin position="1"/>
        <end position="22"/>
    </location>
</feature>
<comment type="subcellular location">
    <subcellularLocation>
        <location evidence="1">Secreted</location>
    </subcellularLocation>
</comment>
<proteinExistence type="inferred from homology"/>
<dbReference type="GO" id="GO:0016788">
    <property type="term" value="F:hydrolase activity, acting on ester bonds"/>
    <property type="evidence" value="ECO:0007669"/>
    <property type="project" value="InterPro"/>
</dbReference>
<reference evidence="9" key="1">
    <citation type="submission" date="2024-03" db="EMBL/GenBank/DDBJ databases">
        <title>WGS assembly of Saponaria officinalis var. Norfolk2.</title>
        <authorList>
            <person name="Jenkins J."/>
            <person name="Shu S."/>
            <person name="Grimwood J."/>
            <person name="Barry K."/>
            <person name="Goodstein D."/>
            <person name="Schmutz J."/>
            <person name="Leebens-Mack J."/>
            <person name="Osbourn A."/>
        </authorList>
    </citation>
    <scope>NUCLEOTIDE SEQUENCE [LARGE SCALE GENOMIC DNA]</scope>
    <source>
        <strain evidence="9">JIC</strain>
    </source>
</reference>
<keyword evidence="4 8" id="KW-0732">Signal</keyword>
<dbReference type="Proteomes" id="UP001443914">
    <property type="component" value="Unassembled WGS sequence"/>
</dbReference>
<keyword evidence="3" id="KW-0964">Secreted</keyword>
<dbReference type="PANTHER" id="PTHR45650:SF9">
    <property type="entry name" value="SGNH HYDROLASE-TYPE ESTERASE DOMAIN-CONTAINING PROTEIN"/>
    <property type="match status" value="1"/>
</dbReference>
<evidence type="ECO:0000256" key="7">
    <source>
        <dbReference type="ARBA" id="ARBA00023098"/>
    </source>
</evidence>
<evidence type="ECO:0000313" key="9">
    <source>
        <dbReference type="EMBL" id="KAK9696885.1"/>
    </source>
</evidence>
<keyword evidence="6" id="KW-0442">Lipid degradation</keyword>
<comment type="similarity">
    <text evidence="2">Belongs to the 'GDSL' lipolytic enzyme family.</text>
</comment>
<protein>
    <submittedName>
        <fullName evidence="9">Uncharacterized protein</fullName>
    </submittedName>
</protein>
<feature type="chain" id="PRO_5043901001" evidence="8">
    <location>
        <begin position="23"/>
        <end position="409"/>
    </location>
</feature>
<keyword evidence="7" id="KW-0443">Lipid metabolism</keyword>
<dbReference type="InterPro" id="IPR051238">
    <property type="entry name" value="GDSL_esterase/lipase"/>
</dbReference>
<dbReference type="InterPro" id="IPR036514">
    <property type="entry name" value="SGNH_hydro_sf"/>
</dbReference>
<dbReference type="EMBL" id="JBDFQZ010000008">
    <property type="protein sequence ID" value="KAK9696885.1"/>
    <property type="molecule type" value="Genomic_DNA"/>
</dbReference>
<evidence type="ECO:0000256" key="1">
    <source>
        <dbReference type="ARBA" id="ARBA00004613"/>
    </source>
</evidence>
<dbReference type="PANTHER" id="PTHR45650">
    <property type="entry name" value="GDSL-LIKE LIPASE/ACYLHYDROLASE-RELATED"/>
    <property type="match status" value="1"/>
</dbReference>
<name>A0AAW1J239_SAPOF</name>
<accession>A0AAW1J239</accession>
<evidence type="ECO:0000313" key="10">
    <source>
        <dbReference type="Proteomes" id="UP001443914"/>
    </source>
</evidence>
<organism evidence="9 10">
    <name type="scientific">Saponaria officinalis</name>
    <name type="common">Common soapwort</name>
    <name type="synonym">Lychnis saponaria</name>
    <dbReference type="NCBI Taxonomy" id="3572"/>
    <lineage>
        <taxon>Eukaryota</taxon>
        <taxon>Viridiplantae</taxon>
        <taxon>Streptophyta</taxon>
        <taxon>Embryophyta</taxon>
        <taxon>Tracheophyta</taxon>
        <taxon>Spermatophyta</taxon>
        <taxon>Magnoliopsida</taxon>
        <taxon>eudicotyledons</taxon>
        <taxon>Gunneridae</taxon>
        <taxon>Pentapetalae</taxon>
        <taxon>Caryophyllales</taxon>
        <taxon>Caryophyllaceae</taxon>
        <taxon>Caryophylleae</taxon>
        <taxon>Saponaria</taxon>
    </lineage>
</organism>
<gene>
    <name evidence="9" type="ORF">RND81_08G003200</name>
</gene>